<dbReference type="InterPro" id="IPR002347">
    <property type="entry name" value="SDR_fam"/>
</dbReference>
<evidence type="ECO:0000256" key="1">
    <source>
        <dbReference type="ARBA" id="ARBA00006484"/>
    </source>
</evidence>
<dbReference type="Proteomes" id="UP000242818">
    <property type="component" value="Unassembled WGS sequence"/>
</dbReference>
<dbReference type="EMBL" id="FMAR01000025">
    <property type="protein sequence ID" value="SCC63879.1"/>
    <property type="molecule type" value="Genomic_DNA"/>
</dbReference>
<dbReference type="InterPro" id="IPR036291">
    <property type="entry name" value="NAD(P)-bd_dom_sf"/>
</dbReference>
<dbReference type="GO" id="GO:0016616">
    <property type="term" value="F:oxidoreductase activity, acting on the CH-OH group of donors, NAD or NADP as acceptor"/>
    <property type="evidence" value="ECO:0007669"/>
    <property type="project" value="TreeGrafter"/>
</dbReference>
<dbReference type="Pfam" id="PF13561">
    <property type="entry name" value="adh_short_C2"/>
    <property type="match status" value="1"/>
</dbReference>
<dbReference type="PANTHER" id="PTHR42760">
    <property type="entry name" value="SHORT-CHAIN DEHYDROGENASES/REDUCTASES FAMILY MEMBER"/>
    <property type="match status" value="1"/>
</dbReference>
<organism evidence="2 3">
    <name type="scientific">Chitinophaga costaii</name>
    <dbReference type="NCBI Taxonomy" id="1335309"/>
    <lineage>
        <taxon>Bacteria</taxon>
        <taxon>Pseudomonadati</taxon>
        <taxon>Bacteroidota</taxon>
        <taxon>Chitinophagia</taxon>
        <taxon>Chitinophagales</taxon>
        <taxon>Chitinophagaceae</taxon>
        <taxon>Chitinophaga</taxon>
    </lineage>
</organism>
<sequence length="116" mass="12203">MIQQKYGRIVNVASTSFYTNAPQMTAYIASKGSVIGFARALASEVGANVSTVNVSAPGLANTKTMKSVNAEIFDILSKMQVISKVIESEDLVGVVSFLCSKGAAFVTGQTIADYGR</sequence>
<dbReference type="PANTHER" id="PTHR42760:SF40">
    <property type="entry name" value="3-OXOACYL-[ACYL-CARRIER-PROTEIN] REDUCTASE, CHLOROPLASTIC"/>
    <property type="match status" value="1"/>
</dbReference>
<name>A0A1C4G6Q6_9BACT</name>
<dbReference type="Gene3D" id="3.40.50.720">
    <property type="entry name" value="NAD(P)-binding Rossmann-like Domain"/>
    <property type="match status" value="1"/>
</dbReference>
<dbReference type="PRINTS" id="PR00080">
    <property type="entry name" value="SDRFAMILY"/>
</dbReference>
<evidence type="ECO:0000313" key="3">
    <source>
        <dbReference type="Proteomes" id="UP000242818"/>
    </source>
</evidence>
<dbReference type="CDD" id="cd05233">
    <property type="entry name" value="SDR_c"/>
    <property type="match status" value="1"/>
</dbReference>
<accession>A0A1C4G6Q6</accession>
<protein>
    <submittedName>
        <fullName evidence="2">3-oxoacyl-[acyl-carrier protein] reductase</fullName>
    </submittedName>
</protein>
<dbReference type="SUPFAM" id="SSF51735">
    <property type="entry name" value="NAD(P)-binding Rossmann-fold domains"/>
    <property type="match status" value="1"/>
</dbReference>
<keyword evidence="3" id="KW-1185">Reference proteome</keyword>
<dbReference type="GO" id="GO:0030497">
    <property type="term" value="P:fatty acid elongation"/>
    <property type="evidence" value="ECO:0007669"/>
    <property type="project" value="TreeGrafter"/>
</dbReference>
<reference evidence="2 3" key="1">
    <citation type="submission" date="2016-08" db="EMBL/GenBank/DDBJ databases">
        <authorList>
            <person name="Seilhamer J.J."/>
        </authorList>
    </citation>
    <scope>NUCLEOTIDE SEQUENCE [LARGE SCALE GENOMIC DNA]</scope>
    <source>
        <strain evidence="2 3">A37T2</strain>
    </source>
</reference>
<comment type="similarity">
    <text evidence="1">Belongs to the short-chain dehydrogenases/reductases (SDR) family.</text>
</comment>
<evidence type="ECO:0000313" key="2">
    <source>
        <dbReference type="EMBL" id="SCC63879.1"/>
    </source>
</evidence>
<dbReference type="STRING" id="1335309.GA0116948_12516"/>
<dbReference type="AlphaFoldDB" id="A0A1C4G6Q6"/>
<proteinExistence type="inferred from homology"/>
<gene>
    <name evidence="2" type="ORF">GA0116948_12516</name>
</gene>
<dbReference type="PRINTS" id="PR00081">
    <property type="entry name" value="GDHRDH"/>
</dbReference>